<dbReference type="KEGG" id="nta:107796667"/>
<protein>
    <recommendedName>
        <fullName evidence="5">ceramidase</fullName>
        <ecNumber evidence="5">3.5.1.23</ecNumber>
    </recommendedName>
</protein>
<dbReference type="EC" id="3.5.1.23" evidence="5"/>
<reference evidence="19" key="1">
    <citation type="submission" date="2025-08" db="UniProtKB">
        <authorList>
            <consortium name="RefSeq"/>
        </authorList>
    </citation>
    <scope>IDENTIFICATION</scope>
</reference>
<feature type="binding site" evidence="15">
    <location>
        <position position="774"/>
    </location>
    <ligand>
        <name>Zn(2+)</name>
        <dbReference type="ChEBI" id="CHEBI:29105"/>
    </ligand>
</feature>
<evidence type="ECO:0000256" key="16">
    <source>
        <dbReference type="SAM" id="MobiDB-lite"/>
    </source>
</evidence>
<feature type="active site" description="Nucleophile" evidence="14">
    <location>
        <position position="589"/>
    </location>
</feature>
<evidence type="ECO:0000256" key="7">
    <source>
        <dbReference type="ARBA" id="ARBA00022729"/>
    </source>
</evidence>
<comment type="subcellular location">
    <subcellularLocation>
        <location evidence="1">Endoplasmic reticulum</location>
    </subcellularLocation>
    <subcellularLocation>
        <location evidence="2">Golgi apparatus</location>
    </subcellularLocation>
    <subcellularLocation>
        <location evidence="3">Secreted</location>
    </subcellularLocation>
</comment>
<sequence length="1030" mass="113351">MNPSGISCFYVSKVSRRSVSCGGFLLIPVGQGFILCRGASGYIGQAASGVIAPAVRLAVGADTYVRIEERRRGVVRCARETAGPEEDRGRGPLSAGAHMQVRQPDRRSGPSYLSHFLTFDGNSVGAASQVRLEARRSRCFLSTPLLAKSACFCTETSRKCSSQSRRLICDRVSPEKYDALTRSNCHELEEERWPAAVRCPTQMRGLVCDRDALQYHSSDRRLIFANAIHSNLAKIWAVMEFHVFDPKPFNIRPSLGKRIFGRSLASWAAFKYIIFLLVFMYSESLYEYLIGVGSYDMTGPAAQVNMMGYGNFDQVTGGIHFRLRARTFIVAENSKGPRFAFVNLDAGMASQLVTIKVLERLKSMYGNLYSEDNVAISGTHTHAGPGGYLQYVTYTVTSLGFVPQSFDAIVTAIEYSIVQAHDNLKPGSIFINKGDLENAAAGINRSPSAYLFNPKEERSKYLNNVDTLMTLLKFVDGETRKSVGAFNWFATHGTSMSRNNKLISGDNKGAAARFFEDWFASQEKNSSTNSTTYSKVIGRNQDLFDKASTIKATGGKDCANTTSQGFKVRKNKELKFVGAFCQSNVGDVSPNVRGAFCIDSGLPCDFNHSSCHGNDQLCVGRGPGYPYEILSTKIIGERQFQKAVELFTSAKQELTGKIDYRHVYLNFTNIKVQLEGNKVVQTCPAALGPGFAAGTTDGPGVFGFQQGDTEINPFWKKLRDVLREPSPYQVDCHKPKTVLLDTGEMSWPYPWAPAILPIQIIRLGSLIILSVPGEFTTMAGRRLREAVKETLISSGNGEFDDQTEVVIAGLTNAYSQYITTFEEYEQQRYEAASTLYGPHTLSAYIQEFKKLAKSMAKGEQISKGPSPPDLLSIQLSLLPNPTGDSPPQGINFGDIKQDINVPKSGTFKKGDKAIATFWSANPRYDLLTEGTFAVVEMLQGKNWIPAYDDDDFCLIFKWLAENITAIAAAAAAAANATAHVNSYSYATLEWEVPDEANHGVYRLRHFGSTKKTNESPNSYYTGASSAFTVS</sequence>
<name>A0A1S4AE91_TOBAC</name>
<dbReference type="Pfam" id="PF04734">
    <property type="entry name" value="Ceramidase_alk"/>
    <property type="match status" value="1"/>
</dbReference>
<comment type="similarity">
    <text evidence="4">Belongs to the neutral ceramidase family.</text>
</comment>
<dbReference type="GO" id="GO:0042759">
    <property type="term" value="P:long-chain fatty acid biosynthetic process"/>
    <property type="evidence" value="ECO:0000318"/>
    <property type="project" value="GO_Central"/>
</dbReference>
<dbReference type="OrthoDB" id="191371at2759"/>
<feature type="domain" description="Neutral/alkaline non-lysosomal ceramidase N-terminal" evidence="17">
    <location>
        <begin position="288"/>
        <end position="846"/>
    </location>
</feature>
<evidence type="ECO:0000256" key="11">
    <source>
        <dbReference type="ARBA" id="ARBA00023034"/>
    </source>
</evidence>
<dbReference type="PaxDb" id="4097-A0A1S4AE91"/>
<comment type="catalytic activity">
    <reaction evidence="13">
        <text>an N-acylsphing-4-enine + H2O = sphing-4-enine + a fatty acid</text>
        <dbReference type="Rhea" id="RHEA:20856"/>
        <dbReference type="ChEBI" id="CHEBI:15377"/>
        <dbReference type="ChEBI" id="CHEBI:28868"/>
        <dbReference type="ChEBI" id="CHEBI:52639"/>
        <dbReference type="ChEBI" id="CHEBI:57756"/>
        <dbReference type="EC" id="3.5.1.23"/>
    </reaction>
</comment>
<dbReference type="InterPro" id="IPR006823">
    <property type="entry name" value="Ceramidase_alk"/>
</dbReference>
<keyword evidence="7" id="KW-0732">Signal</keyword>
<evidence type="ECO:0000256" key="12">
    <source>
        <dbReference type="ARBA" id="ARBA00023180"/>
    </source>
</evidence>
<evidence type="ECO:0000313" key="19">
    <source>
        <dbReference type="RefSeq" id="XP_016474946.1"/>
    </source>
</evidence>
<dbReference type="GO" id="GO:0046514">
    <property type="term" value="P:ceramide catabolic process"/>
    <property type="evidence" value="ECO:0000318"/>
    <property type="project" value="GO_Central"/>
</dbReference>
<keyword evidence="9" id="KW-0256">Endoplasmic reticulum</keyword>
<dbReference type="GO" id="GO:0016020">
    <property type="term" value="C:membrane"/>
    <property type="evidence" value="ECO:0007669"/>
    <property type="project" value="GOC"/>
</dbReference>
<evidence type="ECO:0000256" key="6">
    <source>
        <dbReference type="ARBA" id="ARBA00022525"/>
    </source>
</evidence>
<evidence type="ECO:0000256" key="1">
    <source>
        <dbReference type="ARBA" id="ARBA00004240"/>
    </source>
</evidence>
<evidence type="ECO:0000259" key="17">
    <source>
        <dbReference type="Pfam" id="PF04734"/>
    </source>
</evidence>
<evidence type="ECO:0000256" key="10">
    <source>
        <dbReference type="ARBA" id="ARBA00022919"/>
    </source>
</evidence>
<dbReference type="FunFam" id="2.60.40.2300:FF:000002">
    <property type="entry name" value="Neutral/alkaline non-lysosomal ceramidase"/>
    <property type="match status" value="1"/>
</dbReference>
<keyword evidence="15" id="KW-0479">Metal-binding</keyword>
<dbReference type="PANTHER" id="PTHR12670:SF13">
    <property type="entry name" value="NEUTRAL CERAMIDASE"/>
    <property type="match status" value="1"/>
</dbReference>
<feature type="binding site" evidence="15">
    <location>
        <position position="817"/>
    </location>
    <ligand>
        <name>Zn(2+)</name>
        <dbReference type="ChEBI" id="CHEBI:29105"/>
    </ligand>
</feature>
<evidence type="ECO:0000256" key="5">
    <source>
        <dbReference type="ARBA" id="ARBA00011891"/>
    </source>
</evidence>
<feature type="binding site" evidence="15">
    <location>
        <position position="492"/>
    </location>
    <ligand>
        <name>Zn(2+)</name>
        <dbReference type="ChEBI" id="CHEBI:29105"/>
    </ligand>
</feature>
<keyword evidence="11" id="KW-0333">Golgi apparatus</keyword>
<dbReference type="GO" id="GO:0005576">
    <property type="term" value="C:extracellular region"/>
    <property type="evidence" value="ECO:0000318"/>
    <property type="project" value="GO_Central"/>
</dbReference>
<evidence type="ECO:0000256" key="2">
    <source>
        <dbReference type="ARBA" id="ARBA00004555"/>
    </source>
</evidence>
<evidence type="ECO:0000256" key="9">
    <source>
        <dbReference type="ARBA" id="ARBA00022824"/>
    </source>
</evidence>
<feature type="binding site" evidence="15">
    <location>
        <position position="380"/>
    </location>
    <ligand>
        <name>Zn(2+)</name>
        <dbReference type="ChEBI" id="CHEBI:29105"/>
    </ligand>
</feature>
<dbReference type="SMR" id="A0A1S4AE91"/>
<dbReference type="Pfam" id="PF17048">
    <property type="entry name" value="Ceramidse_alk_C"/>
    <property type="match status" value="1"/>
</dbReference>
<organism evidence="19">
    <name type="scientific">Nicotiana tabacum</name>
    <name type="common">Common tobacco</name>
    <dbReference type="NCBI Taxonomy" id="4097"/>
    <lineage>
        <taxon>Eukaryota</taxon>
        <taxon>Viridiplantae</taxon>
        <taxon>Streptophyta</taxon>
        <taxon>Embryophyta</taxon>
        <taxon>Tracheophyta</taxon>
        <taxon>Spermatophyta</taxon>
        <taxon>Magnoliopsida</taxon>
        <taxon>eudicotyledons</taxon>
        <taxon>Gunneridae</taxon>
        <taxon>Pentapetalae</taxon>
        <taxon>asterids</taxon>
        <taxon>lamiids</taxon>
        <taxon>Solanales</taxon>
        <taxon>Solanaceae</taxon>
        <taxon>Nicotianoideae</taxon>
        <taxon>Nicotianeae</taxon>
        <taxon>Nicotiana</taxon>
    </lineage>
</organism>
<dbReference type="GO" id="GO:0017040">
    <property type="term" value="F:N-acylsphingosine amidohydrolase activity"/>
    <property type="evidence" value="ECO:0000318"/>
    <property type="project" value="GO_Central"/>
</dbReference>
<dbReference type="GO" id="GO:0046872">
    <property type="term" value="F:metal ion binding"/>
    <property type="evidence" value="ECO:0007669"/>
    <property type="project" value="UniProtKB-KW"/>
</dbReference>
<accession>A0A1S4AE91</accession>
<evidence type="ECO:0000256" key="4">
    <source>
        <dbReference type="ARBA" id="ARBA00009835"/>
    </source>
</evidence>
<dbReference type="InterPro" id="IPR031329">
    <property type="entry name" value="NEUT/ALK_ceramidase_N"/>
</dbReference>
<dbReference type="RefSeq" id="XP_016474946.1">
    <property type="nucleotide sequence ID" value="XM_016619460.1"/>
</dbReference>
<keyword evidence="10" id="KW-0443">Lipid metabolism</keyword>
<proteinExistence type="inferred from homology"/>
<keyword evidence="10" id="KW-0746">Sphingolipid metabolism</keyword>
<keyword evidence="6" id="KW-0964">Secreted</keyword>
<keyword evidence="8" id="KW-0378">Hydrolase</keyword>
<dbReference type="GO" id="GO:0034599">
    <property type="term" value="P:cellular response to oxidative stress"/>
    <property type="evidence" value="ECO:0007669"/>
    <property type="project" value="UniProtKB-ARBA"/>
</dbReference>
<dbReference type="PANTHER" id="PTHR12670">
    <property type="entry name" value="CERAMIDASE"/>
    <property type="match status" value="1"/>
</dbReference>
<keyword evidence="12" id="KW-0325">Glycoprotein</keyword>
<dbReference type="STRING" id="4097.A0A1S4AE91"/>
<feature type="domain" description="Neutral/alkaline non-lysosomal ceramidase C-terminal" evidence="18">
    <location>
        <begin position="848"/>
        <end position="1029"/>
    </location>
</feature>
<dbReference type="InterPro" id="IPR038445">
    <property type="entry name" value="NCDase_C_sf"/>
</dbReference>
<evidence type="ECO:0000256" key="13">
    <source>
        <dbReference type="ARBA" id="ARBA00048057"/>
    </source>
</evidence>
<evidence type="ECO:0000256" key="15">
    <source>
        <dbReference type="PIRSR" id="PIRSR606823-2"/>
    </source>
</evidence>
<dbReference type="AlphaFoldDB" id="A0A1S4AE91"/>
<dbReference type="GO" id="GO:0005794">
    <property type="term" value="C:Golgi apparatus"/>
    <property type="evidence" value="ECO:0007669"/>
    <property type="project" value="UniProtKB-SubCell"/>
</dbReference>
<comment type="cofactor">
    <cofactor evidence="15">
        <name>Zn(2+)</name>
        <dbReference type="ChEBI" id="CHEBI:29105"/>
    </cofactor>
    <text evidence="15">Binds 1 zinc ion per subunit.</text>
</comment>
<evidence type="ECO:0000256" key="8">
    <source>
        <dbReference type="ARBA" id="ARBA00022801"/>
    </source>
</evidence>
<gene>
    <name evidence="19" type="primary">LOC107796667</name>
</gene>
<feature type="region of interest" description="Disordered" evidence="16">
    <location>
        <begin position="81"/>
        <end position="108"/>
    </location>
</feature>
<dbReference type="Gene3D" id="2.60.40.2300">
    <property type="entry name" value="Neutral/alkaline non-lysosomal ceramidase, C-terminal domain"/>
    <property type="match status" value="1"/>
</dbReference>
<dbReference type="GO" id="GO:0046512">
    <property type="term" value="P:sphingosine biosynthetic process"/>
    <property type="evidence" value="ECO:0000318"/>
    <property type="project" value="GO_Central"/>
</dbReference>
<dbReference type="GO" id="GO:0005783">
    <property type="term" value="C:endoplasmic reticulum"/>
    <property type="evidence" value="ECO:0007669"/>
    <property type="project" value="UniProtKB-SubCell"/>
</dbReference>
<evidence type="ECO:0000256" key="3">
    <source>
        <dbReference type="ARBA" id="ARBA00004613"/>
    </source>
</evidence>
<keyword evidence="15" id="KW-0862">Zinc</keyword>
<evidence type="ECO:0000256" key="14">
    <source>
        <dbReference type="PIRSR" id="PIRSR606823-1"/>
    </source>
</evidence>
<evidence type="ECO:0000259" key="18">
    <source>
        <dbReference type="Pfam" id="PF17048"/>
    </source>
</evidence>
<dbReference type="InterPro" id="IPR031331">
    <property type="entry name" value="NEUT/ALK_ceramidase_C"/>
</dbReference>